<dbReference type="CDD" id="cd11634">
    <property type="entry name" value="HR1_Rhophilin-2"/>
    <property type="match status" value="1"/>
</dbReference>
<evidence type="ECO:0000259" key="7">
    <source>
        <dbReference type="PROSITE" id="PS51180"/>
    </source>
</evidence>
<keyword evidence="4" id="KW-0175">Coiled coil</keyword>
<dbReference type="AlphaFoldDB" id="A0AAV6FMV7"/>
<feature type="domain" description="REM-1" evidence="8">
    <location>
        <begin position="53"/>
        <end position="127"/>
    </location>
</feature>
<dbReference type="InterPro" id="IPR001478">
    <property type="entry name" value="PDZ"/>
</dbReference>
<gene>
    <name evidence="9" type="ORF">AALO_G00269590</name>
</gene>
<feature type="compositionally biased region" description="Basic and acidic residues" evidence="5">
    <location>
        <begin position="13"/>
        <end position="24"/>
    </location>
</feature>
<dbReference type="Gene3D" id="1.25.40.280">
    <property type="entry name" value="alix/aip1 like domains"/>
    <property type="match status" value="1"/>
</dbReference>
<dbReference type="PROSITE" id="PS51180">
    <property type="entry name" value="BRO1"/>
    <property type="match status" value="1"/>
</dbReference>
<feature type="domain" description="BRO1" evidence="7">
    <location>
        <begin position="138"/>
        <end position="531"/>
    </location>
</feature>
<proteinExistence type="inferred from homology"/>
<dbReference type="Pfam" id="PF02185">
    <property type="entry name" value="HR1"/>
    <property type="match status" value="1"/>
</dbReference>
<evidence type="ECO:0000256" key="1">
    <source>
        <dbReference type="ARBA" id="ARBA00010369"/>
    </source>
</evidence>
<dbReference type="Pfam" id="PF03097">
    <property type="entry name" value="BRO1"/>
    <property type="match status" value="1"/>
</dbReference>
<dbReference type="PANTHER" id="PTHR23031:SF5">
    <property type="entry name" value="RHOPHILIN-2-RELATED"/>
    <property type="match status" value="1"/>
</dbReference>
<dbReference type="PROSITE" id="PS51860">
    <property type="entry name" value="REM_1"/>
    <property type="match status" value="1"/>
</dbReference>
<name>A0AAV6FMV7_9TELE</name>
<dbReference type="SUPFAM" id="SSF46585">
    <property type="entry name" value="HR1 repeat"/>
    <property type="match status" value="1"/>
</dbReference>
<dbReference type="InterPro" id="IPR047138">
    <property type="entry name" value="RHPN1_2"/>
</dbReference>
<dbReference type="GO" id="GO:0051497">
    <property type="term" value="P:negative regulation of stress fiber assembly"/>
    <property type="evidence" value="ECO:0007669"/>
    <property type="project" value="TreeGrafter"/>
</dbReference>
<dbReference type="InterPro" id="IPR038499">
    <property type="entry name" value="BRO1_sf"/>
</dbReference>
<dbReference type="PROSITE" id="PS50106">
    <property type="entry name" value="PDZ"/>
    <property type="match status" value="1"/>
</dbReference>
<accession>A0AAV6FMV7</accession>
<evidence type="ECO:0000256" key="2">
    <source>
        <dbReference type="ARBA" id="ARBA00044090"/>
    </source>
</evidence>
<sequence>MLSGRGLVKSSQRTREFPVSEDKQSAQMTDAIFPNGCKANGAVENGYFKKGCNPLAQTGRSKLQNQRATLNQQIIKQMRMRAGAENLLKATTNNKVRESVLLELSYVNSNLQLLMEQLEGLNSSVEVYQNVQESASIPLIALGLKETKDVDFAVAFKDFLLEHYSEDGNDFQDEIADLMDQRQACRTPSRSGEGIDLLANYFSQLALIESRFFTPNRQIGLFFTWYDTFTGVPVCQQNVSLERASVLFNMAALYTQIATRCNRQTNTGLHEAITAFQRATGVLHHLKETFTHTPSYDMSPAMLSMLMRMMLAQIQECVYEKIALPGIRNHFLLLLKMAQEAAKVSEMYDIAHQSMIQTPIKDNVPLFWSTMAQVKTSHYRSLAHYFTATALLDHQVSPSDDEDQQEKAFSQLYDAMPDGQPPLDILKSQKERERIGKAHLRRAILEHEEALRIFRLCGELRRLDILNEILQATHRRSLAKFTLHEDEDEDQFTDYMEAPDINSKTEQKAEMELPGSTKVKVTDLFHRLGPLSVFSAKQRWTAPRTIRLRPEDRDLGFTLKGEGPVQIQSLDPLCPGAVDGLREGDYLVAVGDVDCKWMSVTEVMRLLRDVDESGVDISVVSVMDNSLPLPPKSATYCGGLPKTYSMICLAFDDEDKNPKSRKVTKKMSFLSWGLKNKHKSASTLSLPTGDSANASLPWHRASPPFPSSYHDHDSALY</sequence>
<evidence type="ECO:0000313" key="10">
    <source>
        <dbReference type="Proteomes" id="UP000823561"/>
    </source>
</evidence>
<dbReference type="InterPro" id="IPR036034">
    <property type="entry name" value="PDZ_sf"/>
</dbReference>
<feature type="region of interest" description="Disordered" evidence="5">
    <location>
        <begin position="1"/>
        <end position="25"/>
    </location>
</feature>
<dbReference type="GO" id="GO:0007165">
    <property type="term" value="P:signal transduction"/>
    <property type="evidence" value="ECO:0007669"/>
    <property type="project" value="InterPro"/>
</dbReference>
<reference evidence="9" key="1">
    <citation type="submission" date="2020-10" db="EMBL/GenBank/DDBJ databases">
        <title>Chromosome-scale genome assembly of the Allis shad, Alosa alosa.</title>
        <authorList>
            <person name="Margot Z."/>
            <person name="Christophe K."/>
            <person name="Cabau C."/>
            <person name="Louis A."/>
            <person name="Berthelot C."/>
            <person name="Parey E."/>
            <person name="Roest Crollius H."/>
            <person name="Montfort J."/>
            <person name="Robinson-Rechavi M."/>
            <person name="Bucao C."/>
            <person name="Bouchez O."/>
            <person name="Gislard M."/>
            <person name="Lluch J."/>
            <person name="Milhes M."/>
            <person name="Lampietro C."/>
            <person name="Lopez Roques C."/>
            <person name="Donnadieu C."/>
            <person name="Braasch I."/>
            <person name="Desvignes T."/>
            <person name="Postlethwait J."/>
            <person name="Bobe J."/>
            <person name="Guiguen Y."/>
        </authorList>
    </citation>
    <scope>NUCLEOTIDE SEQUENCE</scope>
    <source>
        <strain evidence="9">M-15738</strain>
        <tissue evidence="9">Blood</tissue>
    </source>
</reference>
<dbReference type="PANTHER" id="PTHR23031">
    <property type="entry name" value="RHOPHILIN"/>
    <property type="match status" value="1"/>
</dbReference>
<dbReference type="SUPFAM" id="SSF50156">
    <property type="entry name" value="PDZ domain-like"/>
    <property type="match status" value="1"/>
</dbReference>
<evidence type="ECO:0000313" key="9">
    <source>
        <dbReference type="EMBL" id="KAG5263875.1"/>
    </source>
</evidence>
<dbReference type="Gene3D" id="1.10.287.160">
    <property type="entry name" value="HR1 repeat"/>
    <property type="match status" value="1"/>
</dbReference>
<dbReference type="InterPro" id="IPR049603">
    <property type="entry name" value="Rhophilin-2_HR1"/>
</dbReference>
<dbReference type="Proteomes" id="UP000823561">
    <property type="component" value="Chromosome 21"/>
</dbReference>
<evidence type="ECO:0000259" key="6">
    <source>
        <dbReference type="PROSITE" id="PS50106"/>
    </source>
</evidence>
<dbReference type="SMART" id="SM01041">
    <property type="entry name" value="BRO1"/>
    <property type="match status" value="1"/>
</dbReference>
<dbReference type="SMART" id="SM00228">
    <property type="entry name" value="PDZ"/>
    <property type="match status" value="1"/>
</dbReference>
<evidence type="ECO:0000256" key="4">
    <source>
        <dbReference type="PROSITE-ProRule" id="PRU01207"/>
    </source>
</evidence>
<dbReference type="SMART" id="SM00742">
    <property type="entry name" value="Hr1"/>
    <property type="match status" value="1"/>
</dbReference>
<comment type="caution">
    <text evidence="9">The sequence shown here is derived from an EMBL/GenBank/DDBJ whole genome shotgun (WGS) entry which is preliminary data.</text>
</comment>
<dbReference type="FunFam" id="1.10.287.160:FF:000007">
    <property type="entry name" value="Rhophilin-2"/>
    <property type="match status" value="1"/>
</dbReference>
<comment type="similarity">
    <text evidence="1">Belongs to the RHPN family.</text>
</comment>
<protein>
    <recommendedName>
        <fullName evidence="2">Rhophilin-2</fullName>
    </recommendedName>
    <alternativeName>
        <fullName evidence="3">GTP-Rho-binding protein 2</fullName>
    </alternativeName>
</protein>
<organism evidence="9 10">
    <name type="scientific">Alosa alosa</name>
    <name type="common">allis shad</name>
    <dbReference type="NCBI Taxonomy" id="278164"/>
    <lineage>
        <taxon>Eukaryota</taxon>
        <taxon>Metazoa</taxon>
        <taxon>Chordata</taxon>
        <taxon>Craniata</taxon>
        <taxon>Vertebrata</taxon>
        <taxon>Euteleostomi</taxon>
        <taxon>Actinopterygii</taxon>
        <taxon>Neopterygii</taxon>
        <taxon>Teleostei</taxon>
        <taxon>Clupei</taxon>
        <taxon>Clupeiformes</taxon>
        <taxon>Clupeoidei</taxon>
        <taxon>Clupeidae</taxon>
        <taxon>Alosa</taxon>
    </lineage>
</organism>
<evidence type="ECO:0000256" key="5">
    <source>
        <dbReference type="SAM" id="MobiDB-lite"/>
    </source>
</evidence>
<dbReference type="CDD" id="cd06712">
    <property type="entry name" value="PDZ_rhophilin-like"/>
    <property type="match status" value="1"/>
</dbReference>
<dbReference type="InterPro" id="IPR036274">
    <property type="entry name" value="HR1_rpt_sf"/>
</dbReference>
<keyword evidence="10" id="KW-1185">Reference proteome</keyword>
<dbReference type="InterPro" id="IPR004328">
    <property type="entry name" value="BRO1_dom"/>
</dbReference>
<dbReference type="EMBL" id="JADWDJ010000021">
    <property type="protein sequence ID" value="KAG5263875.1"/>
    <property type="molecule type" value="Genomic_DNA"/>
</dbReference>
<evidence type="ECO:0000256" key="3">
    <source>
        <dbReference type="ARBA" id="ARBA00044320"/>
    </source>
</evidence>
<evidence type="ECO:0000259" key="8">
    <source>
        <dbReference type="PROSITE" id="PS51860"/>
    </source>
</evidence>
<dbReference type="InterPro" id="IPR011072">
    <property type="entry name" value="HR1_rho-bd"/>
</dbReference>
<dbReference type="Gene3D" id="2.30.42.10">
    <property type="match status" value="1"/>
</dbReference>
<feature type="domain" description="PDZ" evidence="6">
    <location>
        <begin position="545"/>
        <end position="609"/>
    </location>
</feature>